<dbReference type="AlphaFoldDB" id="A0A414VXA2"/>
<dbReference type="Proteomes" id="UP000284242">
    <property type="component" value="Unassembled WGS sequence"/>
</dbReference>
<dbReference type="EMBL" id="QRJH01000016">
    <property type="protein sequence ID" value="RHH14718.1"/>
    <property type="molecule type" value="Genomic_DNA"/>
</dbReference>
<dbReference type="Pfam" id="PF04074">
    <property type="entry name" value="DUF386"/>
    <property type="match status" value="1"/>
</dbReference>
<dbReference type="RefSeq" id="WP_118035083.1">
    <property type="nucleotide sequence ID" value="NZ_JBQHXP010000001.1"/>
</dbReference>
<dbReference type="GO" id="GO:0005829">
    <property type="term" value="C:cytosol"/>
    <property type="evidence" value="ECO:0007669"/>
    <property type="project" value="TreeGrafter"/>
</dbReference>
<gene>
    <name evidence="2" type="ORF">DW222_17490</name>
    <name evidence="1" type="ORF">DWX77_07025</name>
</gene>
<evidence type="ECO:0000313" key="3">
    <source>
        <dbReference type="Proteomes" id="UP000284024"/>
    </source>
</evidence>
<organism evidence="2 3">
    <name type="scientific">Blautia obeum</name>
    <dbReference type="NCBI Taxonomy" id="40520"/>
    <lineage>
        <taxon>Bacteria</taxon>
        <taxon>Bacillati</taxon>
        <taxon>Bacillota</taxon>
        <taxon>Clostridia</taxon>
        <taxon>Lachnospirales</taxon>
        <taxon>Lachnospiraceae</taxon>
        <taxon>Blautia</taxon>
    </lineage>
</organism>
<dbReference type="PANTHER" id="PTHR34986">
    <property type="entry name" value="EVOLVED BETA-GALACTOSIDASE SUBUNIT BETA"/>
    <property type="match status" value="1"/>
</dbReference>
<protein>
    <submittedName>
        <fullName evidence="2">DUF386 domain-containing protein</fullName>
    </submittedName>
</protein>
<dbReference type="SUPFAM" id="SSF51197">
    <property type="entry name" value="Clavaminate synthase-like"/>
    <property type="match status" value="1"/>
</dbReference>
<dbReference type="Gene3D" id="2.60.120.370">
    <property type="entry name" value="YhcH/YjgK/YiaL"/>
    <property type="match status" value="1"/>
</dbReference>
<dbReference type="EMBL" id="QRVV01000014">
    <property type="protein sequence ID" value="RGS74684.1"/>
    <property type="molecule type" value="Genomic_DNA"/>
</dbReference>
<sequence>MIADYADNMYLYDELREYEEIVLEFIKRQAEEKLPEGRYDLEKGVFALVQIYNTKYKEGAQMESHRKYCDLQYIAEGTEKIYWESIRNLAVTDDKTPEADIIFYECGTDKGYTLLQKGMFGYYTPKDGHMPCIEANGIQKMKKIVFKIPVRA</sequence>
<reference evidence="3 4" key="1">
    <citation type="submission" date="2018-08" db="EMBL/GenBank/DDBJ databases">
        <title>A genome reference for cultivated species of the human gut microbiota.</title>
        <authorList>
            <person name="Zou Y."/>
            <person name="Xue W."/>
            <person name="Luo G."/>
        </authorList>
    </citation>
    <scope>NUCLEOTIDE SEQUENCE [LARGE SCALE GENOMIC DNA]</scope>
    <source>
        <strain evidence="1 4">AF21-24</strain>
        <strain evidence="2 3">AM18-2AC</strain>
    </source>
</reference>
<accession>A0A414VXA2</accession>
<comment type="caution">
    <text evidence="2">The sequence shown here is derived from an EMBL/GenBank/DDBJ whole genome shotgun (WGS) entry which is preliminary data.</text>
</comment>
<evidence type="ECO:0000313" key="2">
    <source>
        <dbReference type="EMBL" id="RHH14718.1"/>
    </source>
</evidence>
<dbReference type="NCBIfam" id="TIGR00022">
    <property type="entry name" value="YhcH/YjgK/YiaL family protein"/>
    <property type="match status" value="1"/>
</dbReference>
<evidence type="ECO:0000313" key="1">
    <source>
        <dbReference type="EMBL" id="RGS74684.1"/>
    </source>
</evidence>
<name>A0A414VXA2_9FIRM</name>
<dbReference type="InterPro" id="IPR037012">
    <property type="entry name" value="NanQ/TabA/YiaL_sf"/>
</dbReference>
<dbReference type="Proteomes" id="UP000284024">
    <property type="component" value="Unassembled WGS sequence"/>
</dbReference>
<evidence type="ECO:0000313" key="4">
    <source>
        <dbReference type="Proteomes" id="UP000284242"/>
    </source>
</evidence>
<dbReference type="PANTHER" id="PTHR34986:SF1">
    <property type="entry name" value="PROTEIN YIAL"/>
    <property type="match status" value="1"/>
</dbReference>
<dbReference type="InterPro" id="IPR004375">
    <property type="entry name" value="NanQ/TabA/YiaL"/>
</dbReference>
<proteinExistence type="predicted"/>